<gene>
    <name evidence="1" type="ORF">BCR23_10765</name>
</gene>
<keyword evidence="1" id="KW-0238">DNA-binding</keyword>
<reference evidence="2" key="1">
    <citation type="submission" date="2016-09" db="EMBL/GenBank/DDBJ databases">
        <authorList>
            <person name="Gulvik C.A."/>
        </authorList>
    </citation>
    <scope>NUCLEOTIDE SEQUENCE [LARGE SCALE GENOMIC DNA]</scope>
    <source>
        <strain evidence="2">LMG 26306</strain>
    </source>
</reference>
<accession>A0A1E5GRI5</accession>
<sequence>MMQLPSIGKPATNALKSNGYTTLEQVRTLDKATLLKMHGVGPKAITILEKALAEHNWTFQDSSLNKTMLESDFEVICSLNCDNAPKRRLIRDYLIALASGNQQFINSILADSFRLIIPGRNTLNGKEMFIRTILKEQKEIRTLHIQSILTHGKEGSTHGIITTKTGNIIYFSAIIRFVSNQKEAPISEVTAFMIQ</sequence>
<dbReference type="AlphaFoldDB" id="A0A1E5GRI5"/>
<evidence type="ECO:0000313" key="1">
    <source>
        <dbReference type="EMBL" id="OEG15307.1"/>
    </source>
</evidence>
<comment type="caution">
    <text evidence="1">The sequence shown here is derived from an EMBL/GenBank/DDBJ whole genome shotgun (WGS) entry which is preliminary data.</text>
</comment>
<dbReference type="Gene3D" id="1.10.150.20">
    <property type="entry name" value="5' to 3' exonuclease, C-terminal subdomain"/>
    <property type="match status" value="1"/>
</dbReference>
<dbReference type="EMBL" id="MIKB01000016">
    <property type="protein sequence ID" value="OEG15307.1"/>
    <property type="molecule type" value="Genomic_DNA"/>
</dbReference>
<dbReference type="STRING" id="903983.BCR23_10765"/>
<dbReference type="RefSeq" id="WP_069635795.1">
    <property type="nucleotide sequence ID" value="NZ_JXKZ01000017.1"/>
</dbReference>
<organism evidence="1 2">
    <name type="scientific">Enterococcus quebecensis</name>
    <dbReference type="NCBI Taxonomy" id="903983"/>
    <lineage>
        <taxon>Bacteria</taxon>
        <taxon>Bacillati</taxon>
        <taxon>Bacillota</taxon>
        <taxon>Bacilli</taxon>
        <taxon>Lactobacillales</taxon>
        <taxon>Enterococcaceae</taxon>
        <taxon>Enterococcus</taxon>
    </lineage>
</organism>
<keyword evidence="2" id="KW-1185">Reference proteome</keyword>
<dbReference type="OrthoDB" id="7950977at2"/>
<dbReference type="Proteomes" id="UP000094764">
    <property type="component" value="Unassembled WGS sequence"/>
</dbReference>
<dbReference type="GO" id="GO:0003677">
    <property type="term" value="F:DNA binding"/>
    <property type="evidence" value="ECO:0007669"/>
    <property type="project" value="UniProtKB-KW"/>
</dbReference>
<dbReference type="SUPFAM" id="SSF47789">
    <property type="entry name" value="C-terminal domain of RNA polymerase alpha subunit"/>
    <property type="match status" value="1"/>
</dbReference>
<protein>
    <submittedName>
        <fullName evidence="1">DNA-binding protein</fullName>
    </submittedName>
</protein>
<evidence type="ECO:0000313" key="2">
    <source>
        <dbReference type="Proteomes" id="UP000094764"/>
    </source>
</evidence>
<proteinExistence type="predicted"/>
<name>A0A1E5GRI5_9ENTE</name>
<dbReference type="Gene3D" id="3.10.450.50">
    <property type="match status" value="1"/>
</dbReference>